<dbReference type="PANTHER" id="PTHR16128">
    <property type="entry name" value="FAD/NAD(P)-BINDING OXIDOREDUCTASE FAMILY PROTEIN"/>
    <property type="match status" value="1"/>
</dbReference>
<comment type="caution">
    <text evidence="2">The sequence shown here is derived from an EMBL/GenBank/DDBJ whole genome shotgun (WGS) entry which is preliminary data.</text>
</comment>
<organism evidence="2 3">
    <name type="scientific">Pseudonocardia endophytica</name>
    <dbReference type="NCBI Taxonomy" id="401976"/>
    <lineage>
        <taxon>Bacteria</taxon>
        <taxon>Bacillati</taxon>
        <taxon>Actinomycetota</taxon>
        <taxon>Actinomycetes</taxon>
        <taxon>Pseudonocardiales</taxon>
        <taxon>Pseudonocardiaceae</taxon>
        <taxon>Pseudonocardia</taxon>
    </lineage>
</organism>
<dbReference type="PANTHER" id="PTHR16128:SF5">
    <property type="entry name" value="FAD_NAD(P)-BINDING OXIDOREDUCTASE FAMILY PROTEIN"/>
    <property type="match status" value="1"/>
</dbReference>
<evidence type="ECO:0000313" key="2">
    <source>
        <dbReference type="EMBL" id="TCK25587.1"/>
    </source>
</evidence>
<dbReference type="Pfam" id="PF13450">
    <property type="entry name" value="NAD_binding_8"/>
    <property type="match status" value="1"/>
</dbReference>
<accession>A0A4R1HSG5</accession>
<sequence length="333" mass="35206">MGAPWWVAEPWERAGPRGSTVDGVRVIVVGAGIAGVACARELAARGVDVRVLERSHTVGGRLAVHRHEGRPADIGAAYFTVSDPDFEDQVARWSAAGLARPWTDLLSVFDGEQRDEPSSGPMRWAAPDGLGSLVEDMALGLDVEKGRTVERVGPGPRVDGDEADAVVVAMPDPQAERILDPSSSAATAVAGREWNPVLALTAGYPRRTWPELPAAFVNDHPVLSLVADDGSRRGDGAPVLVAHSTGDVARAHDGEPQAAVPEMVDAVARLLGVPDVPEWTHVHRWRFAAPAASREATFHLGDDGIGLAGDGWGRSRVQTAYLSGLHVARALTS</sequence>
<dbReference type="AlphaFoldDB" id="A0A4R1HSG5"/>
<dbReference type="PRINTS" id="PR00419">
    <property type="entry name" value="ADXRDTASE"/>
</dbReference>
<reference evidence="2 3" key="1">
    <citation type="submission" date="2019-03" db="EMBL/GenBank/DDBJ databases">
        <title>Sequencing the genomes of 1000 actinobacteria strains.</title>
        <authorList>
            <person name="Klenk H.-P."/>
        </authorList>
    </citation>
    <scope>NUCLEOTIDE SEQUENCE [LARGE SCALE GENOMIC DNA]</scope>
    <source>
        <strain evidence="2 3">DSM 44969</strain>
    </source>
</reference>
<proteinExistence type="predicted"/>
<name>A0A4R1HSG5_PSEEN</name>
<dbReference type="Gene3D" id="3.50.50.60">
    <property type="entry name" value="FAD/NAD(P)-binding domain"/>
    <property type="match status" value="1"/>
</dbReference>
<dbReference type="InterPro" id="IPR002937">
    <property type="entry name" value="Amino_oxidase"/>
</dbReference>
<dbReference type="InterPro" id="IPR036188">
    <property type="entry name" value="FAD/NAD-bd_sf"/>
</dbReference>
<dbReference type="Proteomes" id="UP000295560">
    <property type="component" value="Unassembled WGS sequence"/>
</dbReference>
<dbReference type="GO" id="GO:0016491">
    <property type="term" value="F:oxidoreductase activity"/>
    <property type="evidence" value="ECO:0007669"/>
    <property type="project" value="InterPro"/>
</dbReference>
<dbReference type="Gene3D" id="3.90.660.10">
    <property type="match status" value="1"/>
</dbReference>
<feature type="domain" description="Amine oxidase" evidence="1">
    <location>
        <begin position="108"/>
        <end position="331"/>
    </location>
</feature>
<evidence type="ECO:0000259" key="1">
    <source>
        <dbReference type="Pfam" id="PF01593"/>
    </source>
</evidence>
<protein>
    <recommendedName>
        <fullName evidence="1">Amine oxidase domain-containing protein</fullName>
    </recommendedName>
</protein>
<dbReference type="SUPFAM" id="SSF51905">
    <property type="entry name" value="FAD/NAD(P)-binding domain"/>
    <property type="match status" value="1"/>
</dbReference>
<keyword evidence="3" id="KW-1185">Reference proteome</keyword>
<gene>
    <name evidence="2" type="ORF">EV378_1400</name>
</gene>
<dbReference type="RefSeq" id="WP_424511210.1">
    <property type="nucleotide sequence ID" value="NZ_SMFZ01000001.1"/>
</dbReference>
<evidence type="ECO:0000313" key="3">
    <source>
        <dbReference type="Proteomes" id="UP000295560"/>
    </source>
</evidence>
<dbReference type="EMBL" id="SMFZ01000001">
    <property type="protein sequence ID" value="TCK25587.1"/>
    <property type="molecule type" value="Genomic_DNA"/>
</dbReference>
<dbReference type="Pfam" id="PF01593">
    <property type="entry name" value="Amino_oxidase"/>
    <property type="match status" value="1"/>
</dbReference>